<dbReference type="RefSeq" id="WP_009880983.1">
    <property type="nucleotide sequence ID" value="NC_004070.1"/>
</dbReference>
<reference evidence="3" key="2">
    <citation type="journal article" date="2013" name="J. Synchrotron Radiat.">
        <title>High-resolution crystal structure of Streptococcus pyogenes beta-NAD glycohydrolase in complex with its endogenous inhibitor IFS reveals a highly water-rich interface.</title>
        <authorList>
            <person name="Yoon J.Y."/>
            <person name="An D.R."/>
            <person name="Yoon H.J."/>
            <person name="Kim H.S."/>
            <person name="Lee S.J."/>
            <person name="Im H.N."/>
            <person name="Jang J.Y."/>
            <person name="Suh S.W."/>
        </authorList>
    </citation>
    <scope>X-RAY CRYSTALLOGRAPHY (1.71 ANGSTROMS) OF 193-451</scope>
</reference>
<evidence type="ECO:0007829" key="3">
    <source>
        <dbReference type="PDB" id="4KT6"/>
    </source>
</evidence>
<evidence type="ECO:0000313" key="1">
    <source>
        <dbReference type="EMBL" id="AAM78736.1"/>
    </source>
</evidence>
<keyword evidence="3" id="KW-0002">3D-structure</keyword>
<sequence>MYKVPKGLEHYQKMFQKEVTVNDLKKYLIGSDKEYRITRRDSYMGDISDPEVILEYGVYPAFIKGYTQLKANIEEALLEMSNSGQALDIYQAVQTLNAENMLLNYYESLPFYLNRQSILANITKALKDAHIREAMAHYKLGEFAHYQDTMLDMVERTIETF</sequence>
<dbReference type="Proteomes" id="UP000000564">
    <property type="component" value="Chromosome"/>
</dbReference>
<protein>
    <recommendedName>
        <fullName evidence="4">Streptococcal NAD glycohydrolase inhibitor</fullName>
    </recommendedName>
</protein>
<organism evidence="1 2">
    <name type="scientific">Streptococcus pyogenes serotype M3 (strain ATCC BAA-595 / MGAS315)</name>
    <dbReference type="NCBI Taxonomy" id="198466"/>
    <lineage>
        <taxon>Bacteria</taxon>
        <taxon>Bacillati</taxon>
        <taxon>Bacillota</taxon>
        <taxon>Bacilli</taxon>
        <taxon>Lactobacillales</taxon>
        <taxon>Streptococcaceae</taxon>
        <taxon>Streptococcus</taxon>
    </lineage>
</organism>
<dbReference type="Pfam" id="PF16718">
    <property type="entry name" value="IFS"/>
    <property type="match status" value="1"/>
</dbReference>
<dbReference type="InterPro" id="IPR032002">
    <property type="entry name" value="IFS"/>
</dbReference>
<dbReference type="PDB" id="4KT6">
    <property type="method" value="X-ray"/>
    <property type="resolution" value="1.71 A"/>
    <property type="chains" value="B/D=1-161"/>
</dbReference>
<gene>
    <name evidence="1" type="ordered locus">SpyM3_0129</name>
</gene>
<dbReference type="InterPro" id="IPR038509">
    <property type="entry name" value="IFS_sf"/>
</dbReference>
<dbReference type="EMBL" id="AE014074">
    <property type="protein sequence ID" value="AAM78736.1"/>
    <property type="molecule type" value="Genomic_DNA"/>
</dbReference>
<evidence type="ECO:0000313" key="2">
    <source>
        <dbReference type="Proteomes" id="UP000000564"/>
    </source>
</evidence>
<reference evidence="1 2" key="1">
    <citation type="journal article" date="2002" name="Proc. Natl. Acad. Sci. U.S.A.">
        <title>Genome sequence of a serotype M3 strain of group A Streptococcus: phage-encoded toxins, the high-virulence phenotype, and clone emergence.</title>
        <authorList>
            <person name="Beres S.B."/>
            <person name="Sylva G.L."/>
            <person name="Barbian K.D."/>
            <person name="Lei B."/>
            <person name="Hoff J.S."/>
            <person name="Mammarella N.D."/>
            <person name="Liu M.Y."/>
            <person name="Smoot J.C."/>
            <person name="Porcella S.F."/>
            <person name="Parkins L.D."/>
            <person name="Campbell D.S."/>
            <person name="Smith T.M."/>
            <person name="McCormick J.K."/>
            <person name="Leung D.Y."/>
            <person name="Schlievert P.M."/>
            <person name="Musser J.M."/>
        </authorList>
    </citation>
    <scope>NUCLEOTIDE SEQUENCE [LARGE SCALE GENOMIC DNA]</scope>
    <source>
        <strain evidence="2">ATCC BAA-595 / MGAS315</strain>
    </source>
</reference>
<name>A0A0H2UT30_STRP3</name>
<dbReference type="AlphaFoldDB" id="A0A0H2UT30"/>
<dbReference type="KEGG" id="spg:SpyM3_0129"/>
<dbReference type="HOGENOM" id="CLU_139211_0_0_9"/>
<dbReference type="EvolutionaryTrace" id="A0A0H2UT30"/>
<dbReference type="Gene3D" id="1.25.40.520">
    <property type="match status" value="1"/>
</dbReference>
<proteinExistence type="evidence at protein level"/>
<accession>A0A0H2UT30</accession>
<evidence type="ECO:0008006" key="4">
    <source>
        <dbReference type="Google" id="ProtNLM"/>
    </source>
</evidence>
<dbReference type="SMR" id="A0A0H2UT30"/>
<dbReference type="PDBsum" id="4KT6"/>